<dbReference type="GO" id="GO:0005524">
    <property type="term" value="F:ATP binding"/>
    <property type="evidence" value="ECO:0007669"/>
    <property type="project" value="UniProtKB-KW"/>
</dbReference>
<dbReference type="AlphaFoldDB" id="A0AA38UMR3"/>
<protein>
    <recommendedName>
        <fullName evidence="7">CDP-diacylglycerol--glycerol-3-phosphate 3-phosphatidyltransferase</fullName>
        <ecNumber evidence="7">2.7.8.5</ecNumber>
    </recommendedName>
</protein>
<dbReference type="InterPro" id="IPR016270">
    <property type="entry name" value="PGS1"/>
</dbReference>
<reference evidence="8" key="1">
    <citation type="submission" date="2022-08" db="EMBL/GenBank/DDBJ databases">
        <authorList>
            <consortium name="DOE Joint Genome Institute"/>
            <person name="Min B."/>
            <person name="Riley R."/>
            <person name="Sierra-Patev S."/>
            <person name="Naranjo-Ortiz M."/>
            <person name="Looney B."/>
            <person name="Konkel Z."/>
            <person name="Slot J.C."/>
            <person name="Sakamoto Y."/>
            <person name="Steenwyk J.L."/>
            <person name="Rokas A."/>
            <person name="Carro J."/>
            <person name="Camarero S."/>
            <person name="Ferreira P."/>
            <person name="Molpeceres G."/>
            <person name="Ruiz-Duenas F.J."/>
            <person name="Serrano A."/>
            <person name="Henrissat B."/>
            <person name="Drula E."/>
            <person name="Hughes K.W."/>
            <person name="Mata J.L."/>
            <person name="Ishikawa N.K."/>
            <person name="Vargas-Isla R."/>
            <person name="Ushijima S."/>
            <person name="Smith C.A."/>
            <person name="Ahrendt S."/>
            <person name="Andreopoulos W."/>
            <person name="He G."/>
            <person name="Labutti K."/>
            <person name="Lipzen A."/>
            <person name="Ng V."/>
            <person name="Sandor L."/>
            <person name="Barry K."/>
            <person name="Martinez A.T."/>
            <person name="Xiao Y."/>
            <person name="Gibbons J.G."/>
            <person name="Terashima K."/>
            <person name="Hibbett D.S."/>
            <person name="Grigoriev I.V."/>
        </authorList>
    </citation>
    <scope>NUCLEOTIDE SEQUENCE</scope>
    <source>
        <strain evidence="8">TFB7829</strain>
    </source>
</reference>
<keyword evidence="7" id="KW-0496">Mitochondrion</keyword>
<evidence type="ECO:0000256" key="4">
    <source>
        <dbReference type="ARBA" id="ARBA00023098"/>
    </source>
</evidence>
<keyword evidence="5 7" id="KW-0594">Phospholipid biosynthesis</keyword>
<proteinExistence type="inferred from homology"/>
<comment type="similarity">
    <text evidence="7">Belongs to the CDP-alcohol phosphatidyltransferase class-II family.</text>
</comment>
<evidence type="ECO:0000256" key="7">
    <source>
        <dbReference type="RuleBase" id="RU365024"/>
    </source>
</evidence>
<sequence>MNGQPVCSLWCRKSNIELDEWEKDGWTSHAKGLWLSPSADSSPVLSLFGLTNLNAQSADIDTELSFIMILPLPPSLLPPPSLLEGELLVRVHEADASGSGNTSNPNKMPVYLSIFVLAQCASLLPYSPMNL</sequence>
<accession>A0AA38UMR3</accession>
<dbReference type="Gene3D" id="3.30.870.10">
    <property type="entry name" value="Endonuclease Chain A"/>
    <property type="match status" value="1"/>
</dbReference>
<comment type="caution">
    <text evidence="8">The sequence shown here is derived from an EMBL/GenBank/DDBJ whole genome shotgun (WGS) entry which is preliminary data.</text>
</comment>
<keyword evidence="6 7" id="KW-1208">Phospholipid metabolism</keyword>
<dbReference type="GO" id="GO:0005739">
    <property type="term" value="C:mitochondrion"/>
    <property type="evidence" value="ECO:0007669"/>
    <property type="project" value="UniProtKB-SubCell"/>
</dbReference>
<keyword evidence="7" id="KW-0547">Nucleotide-binding</keyword>
<organism evidence="8 9">
    <name type="scientific">Lentinula detonsa</name>
    <dbReference type="NCBI Taxonomy" id="2804962"/>
    <lineage>
        <taxon>Eukaryota</taxon>
        <taxon>Fungi</taxon>
        <taxon>Dikarya</taxon>
        <taxon>Basidiomycota</taxon>
        <taxon>Agaricomycotina</taxon>
        <taxon>Agaricomycetes</taxon>
        <taxon>Agaricomycetidae</taxon>
        <taxon>Agaricales</taxon>
        <taxon>Marasmiineae</taxon>
        <taxon>Omphalotaceae</taxon>
        <taxon>Lentinula</taxon>
    </lineage>
</organism>
<comment type="pathway">
    <text evidence="7">Phospholipid metabolism; phosphatidylglycerol biosynthesis; phosphatidylglycerol from CDP-diacylglycerol: step 1/2.</text>
</comment>
<evidence type="ECO:0000256" key="3">
    <source>
        <dbReference type="ARBA" id="ARBA00022737"/>
    </source>
</evidence>
<keyword evidence="3" id="KW-0677">Repeat</keyword>
<evidence type="ECO:0000313" key="8">
    <source>
        <dbReference type="EMBL" id="KAJ3978956.1"/>
    </source>
</evidence>
<evidence type="ECO:0000256" key="5">
    <source>
        <dbReference type="ARBA" id="ARBA00023209"/>
    </source>
</evidence>
<evidence type="ECO:0000256" key="1">
    <source>
        <dbReference type="ARBA" id="ARBA00022516"/>
    </source>
</evidence>
<comment type="function">
    <text evidence="7">Functions in the biosynthesis of the anionic phospholipids phosphatidylglycerol and cardiolipin.</text>
</comment>
<keyword evidence="7" id="KW-0067">ATP-binding</keyword>
<name>A0AA38UMR3_9AGAR</name>
<keyword evidence="4 7" id="KW-0443">Lipid metabolism</keyword>
<dbReference type="PANTHER" id="PTHR12586">
    <property type="entry name" value="CDP-DIACYLGLYCEROL--SERINE O-PHOSPHATIDYLTRANSFERASE"/>
    <property type="match status" value="1"/>
</dbReference>
<dbReference type="Proteomes" id="UP001163850">
    <property type="component" value="Unassembled WGS sequence"/>
</dbReference>
<keyword evidence="2 7" id="KW-0808">Transferase</keyword>
<gene>
    <name evidence="8" type="ORF">F5890DRAFT_1646982</name>
</gene>
<comment type="catalytic activity">
    <reaction evidence="7">
        <text>a CDP-1,2-diacyl-sn-glycerol + sn-glycerol 3-phosphate = a 1,2-diacyl-sn-glycero-3-phospho-(1'-sn-glycero-3'-phosphate) + CMP + H(+)</text>
        <dbReference type="Rhea" id="RHEA:12593"/>
        <dbReference type="ChEBI" id="CHEBI:15378"/>
        <dbReference type="ChEBI" id="CHEBI:57597"/>
        <dbReference type="ChEBI" id="CHEBI:58332"/>
        <dbReference type="ChEBI" id="CHEBI:60110"/>
        <dbReference type="ChEBI" id="CHEBI:60377"/>
        <dbReference type="EC" id="2.7.8.5"/>
    </reaction>
</comment>
<dbReference type="EMBL" id="MU802580">
    <property type="protein sequence ID" value="KAJ3978956.1"/>
    <property type="molecule type" value="Genomic_DNA"/>
</dbReference>
<evidence type="ECO:0000313" key="9">
    <source>
        <dbReference type="Proteomes" id="UP001163850"/>
    </source>
</evidence>
<dbReference type="PANTHER" id="PTHR12586:SF1">
    <property type="entry name" value="CDP-DIACYLGLYCEROL--GLYCEROL-3-PHOSPHATE 3-PHOSPHATIDYLTRANSFERASE, MITOCHONDRIAL"/>
    <property type="match status" value="1"/>
</dbReference>
<evidence type="ECO:0000256" key="2">
    <source>
        <dbReference type="ARBA" id="ARBA00022679"/>
    </source>
</evidence>
<evidence type="ECO:0000256" key="6">
    <source>
        <dbReference type="ARBA" id="ARBA00023264"/>
    </source>
</evidence>
<dbReference type="GO" id="GO:0008444">
    <property type="term" value="F:CDP-diacylglycerol-glycerol-3-phosphate 3-phosphatidyltransferase activity"/>
    <property type="evidence" value="ECO:0007669"/>
    <property type="project" value="UniProtKB-EC"/>
</dbReference>
<dbReference type="GO" id="GO:0032049">
    <property type="term" value="P:cardiolipin biosynthetic process"/>
    <property type="evidence" value="ECO:0007669"/>
    <property type="project" value="InterPro"/>
</dbReference>
<dbReference type="EC" id="2.7.8.5" evidence="7"/>
<keyword evidence="1 7" id="KW-0444">Lipid biosynthesis</keyword>
<comment type="subcellular location">
    <subcellularLocation>
        <location evidence="7">Mitochondrion</location>
    </subcellularLocation>
</comment>